<dbReference type="Proteomes" id="UP000276232">
    <property type="component" value="Unassembled WGS sequence"/>
</dbReference>
<dbReference type="SMART" id="SM00345">
    <property type="entry name" value="HTH_GNTR"/>
    <property type="match status" value="1"/>
</dbReference>
<gene>
    <name evidence="5" type="ORF">EDC03_2721</name>
</gene>
<dbReference type="InterPro" id="IPR011711">
    <property type="entry name" value="GntR_C"/>
</dbReference>
<evidence type="ECO:0000256" key="1">
    <source>
        <dbReference type="ARBA" id="ARBA00023015"/>
    </source>
</evidence>
<dbReference type="InterPro" id="IPR000524">
    <property type="entry name" value="Tscrpt_reg_HTH_GntR"/>
</dbReference>
<accession>A0A3N1GAE0</accession>
<dbReference type="InterPro" id="IPR036390">
    <property type="entry name" value="WH_DNA-bd_sf"/>
</dbReference>
<evidence type="ECO:0000313" key="6">
    <source>
        <dbReference type="Proteomes" id="UP000276232"/>
    </source>
</evidence>
<dbReference type="InterPro" id="IPR008920">
    <property type="entry name" value="TF_FadR/GntR_C"/>
</dbReference>
<dbReference type="Gene3D" id="1.20.120.530">
    <property type="entry name" value="GntR ligand-binding domain-like"/>
    <property type="match status" value="1"/>
</dbReference>
<protein>
    <submittedName>
        <fullName evidence="5">GntR family transcriptional regulator</fullName>
    </submittedName>
</protein>
<dbReference type="PROSITE" id="PS50949">
    <property type="entry name" value="HTH_GNTR"/>
    <property type="match status" value="1"/>
</dbReference>
<evidence type="ECO:0000259" key="4">
    <source>
        <dbReference type="PROSITE" id="PS50949"/>
    </source>
</evidence>
<dbReference type="SUPFAM" id="SSF48008">
    <property type="entry name" value="GntR ligand-binding domain-like"/>
    <property type="match status" value="1"/>
</dbReference>
<name>A0A3N1GAE0_9ACTN</name>
<dbReference type="GO" id="GO:0003677">
    <property type="term" value="F:DNA binding"/>
    <property type="evidence" value="ECO:0007669"/>
    <property type="project" value="UniProtKB-KW"/>
</dbReference>
<evidence type="ECO:0000256" key="3">
    <source>
        <dbReference type="ARBA" id="ARBA00023163"/>
    </source>
</evidence>
<evidence type="ECO:0000256" key="2">
    <source>
        <dbReference type="ARBA" id="ARBA00023125"/>
    </source>
</evidence>
<dbReference type="GO" id="GO:0003700">
    <property type="term" value="F:DNA-binding transcription factor activity"/>
    <property type="evidence" value="ECO:0007669"/>
    <property type="project" value="InterPro"/>
</dbReference>
<keyword evidence="2" id="KW-0238">DNA-binding</keyword>
<dbReference type="EMBL" id="RJKN01000007">
    <property type="protein sequence ID" value="ROP27197.1"/>
    <property type="molecule type" value="Genomic_DNA"/>
</dbReference>
<dbReference type="OrthoDB" id="4164516at2"/>
<keyword evidence="6" id="KW-1185">Reference proteome</keyword>
<sequence length="241" mass="25862">MSEEAAGPAARGLHDAVLHRVGRDVVEGAVPAGSVHSLERLAERYGVSRTVVREVVKVLEAMHVVDSRRRVGITVLPASRWNVLDPLIVRWRLAGSQRAAQLLALSEVRLAVEPVAAGLAARRATAEQCGALTEAVVGMTTSARVPDLEAYLGHDSVFHRTLLLASGNEAFAAMAEMVQEVLSARTHHHLMPAVPEAEAVRHHWQIAEAVTAGDAETAERVMREVVRESMAAMTAAFPTTG</sequence>
<reference evidence="5 6" key="1">
    <citation type="journal article" date="2015" name="Stand. Genomic Sci.">
        <title>Genomic Encyclopedia of Bacterial and Archaeal Type Strains, Phase III: the genomes of soil and plant-associated and newly described type strains.</title>
        <authorList>
            <person name="Whitman W.B."/>
            <person name="Woyke T."/>
            <person name="Klenk H.P."/>
            <person name="Zhou Y."/>
            <person name="Lilburn T.G."/>
            <person name="Beck B.J."/>
            <person name="De Vos P."/>
            <person name="Vandamme P."/>
            <person name="Eisen J.A."/>
            <person name="Garrity G."/>
            <person name="Hugenholtz P."/>
            <person name="Kyrpides N.C."/>
        </authorList>
    </citation>
    <scope>NUCLEOTIDE SEQUENCE [LARGE SCALE GENOMIC DNA]</scope>
    <source>
        <strain evidence="5 6">CECT 7306</strain>
    </source>
</reference>
<dbReference type="Gene3D" id="1.10.10.10">
    <property type="entry name" value="Winged helix-like DNA-binding domain superfamily/Winged helix DNA-binding domain"/>
    <property type="match status" value="1"/>
</dbReference>
<evidence type="ECO:0000313" key="5">
    <source>
        <dbReference type="EMBL" id="ROP27197.1"/>
    </source>
</evidence>
<organism evidence="5 6">
    <name type="scientific">Pseudokineococcus lusitanus</name>
    <dbReference type="NCBI Taxonomy" id="763993"/>
    <lineage>
        <taxon>Bacteria</taxon>
        <taxon>Bacillati</taxon>
        <taxon>Actinomycetota</taxon>
        <taxon>Actinomycetes</taxon>
        <taxon>Kineosporiales</taxon>
        <taxon>Kineosporiaceae</taxon>
        <taxon>Pseudokineococcus</taxon>
    </lineage>
</organism>
<dbReference type="Pfam" id="PF07729">
    <property type="entry name" value="FCD"/>
    <property type="match status" value="1"/>
</dbReference>
<dbReference type="RefSeq" id="WP_123380792.1">
    <property type="nucleotide sequence ID" value="NZ_RJKN01000007.1"/>
</dbReference>
<comment type="caution">
    <text evidence="5">The sequence shown here is derived from an EMBL/GenBank/DDBJ whole genome shotgun (WGS) entry which is preliminary data.</text>
</comment>
<proteinExistence type="predicted"/>
<dbReference type="SUPFAM" id="SSF46785">
    <property type="entry name" value="Winged helix' DNA-binding domain"/>
    <property type="match status" value="1"/>
</dbReference>
<keyword evidence="3" id="KW-0804">Transcription</keyword>
<feature type="domain" description="HTH gntR-type" evidence="4">
    <location>
        <begin position="11"/>
        <end position="78"/>
    </location>
</feature>
<dbReference type="PANTHER" id="PTHR43537">
    <property type="entry name" value="TRANSCRIPTIONAL REGULATOR, GNTR FAMILY"/>
    <property type="match status" value="1"/>
</dbReference>
<dbReference type="InParanoid" id="A0A3N1GAE0"/>
<dbReference type="AlphaFoldDB" id="A0A3N1GAE0"/>
<keyword evidence="1" id="KW-0805">Transcription regulation</keyword>
<dbReference type="SMART" id="SM00895">
    <property type="entry name" value="FCD"/>
    <property type="match status" value="1"/>
</dbReference>
<dbReference type="InterPro" id="IPR036388">
    <property type="entry name" value="WH-like_DNA-bd_sf"/>
</dbReference>
<dbReference type="PANTHER" id="PTHR43537:SF44">
    <property type="entry name" value="GNTR FAMILY REGULATORY PROTEIN"/>
    <property type="match status" value="1"/>
</dbReference>
<dbReference type="Pfam" id="PF00392">
    <property type="entry name" value="GntR"/>
    <property type="match status" value="1"/>
</dbReference>